<dbReference type="OrthoDB" id="9809186at2"/>
<dbReference type="GO" id="GO:0005886">
    <property type="term" value="C:plasma membrane"/>
    <property type="evidence" value="ECO:0007669"/>
    <property type="project" value="UniProtKB-SubCell"/>
</dbReference>
<dbReference type="InterPro" id="IPR006665">
    <property type="entry name" value="OmpA-like"/>
</dbReference>
<dbReference type="PANTHER" id="PTHR30329:SF21">
    <property type="entry name" value="LIPOPROTEIN YIAD-RELATED"/>
    <property type="match status" value="1"/>
</dbReference>
<dbReference type="Gene3D" id="3.30.1330.60">
    <property type="entry name" value="OmpA-like domain"/>
    <property type="match status" value="1"/>
</dbReference>
<evidence type="ECO:0000313" key="12">
    <source>
        <dbReference type="Proteomes" id="UP000198854"/>
    </source>
</evidence>
<evidence type="ECO:0000256" key="9">
    <source>
        <dbReference type="SAM" id="Phobius"/>
    </source>
</evidence>
<keyword evidence="5 9" id="KW-1133">Transmembrane helix</keyword>
<dbReference type="AlphaFoldDB" id="A0A1G7Y3P0"/>
<feature type="compositionally biased region" description="Basic and acidic residues" evidence="8">
    <location>
        <begin position="294"/>
        <end position="303"/>
    </location>
</feature>
<proteinExistence type="inferred from homology"/>
<evidence type="ECO:0000256" key="6">
    <source>
        <dbReference type="ARBA" id="ARBA00023136"/>
    </source>
</evidence>
<dbReference type="PANTHER" id="PTHR30329">
    <property type="entry name" value="STATOR ELEMENT OF FLAGELLAR MOTOR COMPLEX"/>
    <property type="match status" value="1"/>
</dbReference>
<dbReference type="Proteomes" id="UP000198854">
    <property type="component" value="Unassembled WGS sequence"/>
</dbReference>
<gene>
    <name evidence="11" type="ORF">SAMN04488136_104173</name>
</gene>
<dbReference type="EMBL" id="FNDD01000004">
    <property type="protein sequence ID" value="SDG90610.1"/>
    <property type="molecule type" value="Genomic_DNA"/>
</dbReference>
<comment type="similarity">
    <text evidence="2">Belongs to the MotB family.</text>
</comment>
<name>A0A1G7Y3P0_9VIBR</name>
<evidence type="ECO:0000256" key="7">
    <source>
        <dbReference type="PROSITE-ProRule" id="PRU00473"/>
    </source>
</evidence>
<feature type="transmembrane region" description="Helical" evidence="9">
    <location>
        <begin position="23"/>
        <end position="45"/>
    </location>
</feature>
<keyword evidence="3" id="KW-1003">Cell membrane</keyword>
<comment type="subcellular location">
    <subcellularLocation>
        <location evidence="1">Cell membrane</location>
        <topology evidence="1">Single-pass membrane protein</topology>
    </subcellularLocation>
</comment>
<organism evidence="11 12">
    <name type="scientific">Vibrio xiamenensis</name>
    <dbReference type="NCBI Taxonomy" id="861298"/>
    <lineage>
        <taxon>Bacteria</taxon>
        <taxon>Pseudomonadati</taxon>
        <taxon>Pseudomonadota</taxon>
        <taxon>Gammaproteobacteria</taxon>
        <taxon>Vibrionales</taxon>
        <taxon>Vibrionaceae</taxon>
        <taxon>Vibrio</taxon>
    </lineage>
</organism>
<protein>
    <submittedName>
        <fullName evidence="11">Chemotaxis protein MotB</fullName>
    </submittedName>
</protein>
<dbReference type="CDD" id="cd07185">
    <property type="entry name" value="OmpA_C-like"/>
    <property type="match status" value="1"/>
</dbReference>
<dbReference type="InterPro" id="IPR025713">
    <property type="entry name" value="MotB-like_N_dom"/>
</dbReference>
<evidence type="ECO:0000256" key="8">
    <source>
        <dbReference type="SAM" id="MobiDB-lite"/>
    </source>
</evidence>
<keyword evidence="6 7" id="KW-0472">Membrane</keyword>
<accession>A0A1G7Y3P0</accession>
<dbReference type="InterPro" id="IPR050330">
    <property type="entry name" value="Bact_OuterMem_StrucFunc"/>
</dbReference>
<feature type="region of interest" description="Disordered" evidence="8">
    <location>
        <begin position="294"/>
        <end position="320"/>
    </location>
</feature>
<dbReference type="Pfam" id="PF13677">
    <property type="entry name" value="MotB_plug"/>
    <property type="match status" value="1"/>
</dbReference>
<keyword evidence="4 9" id="KW-0812">Transmembrane</keyword>
<dbReference type="SUPFAM" id="SSF103088">
    <property type="entry name" value="OmpA-like"/>
    <property type="match status" value="1"/>
</dbReference>
<feature type="domain" description="OmpA-like" evidence="10">
    <location>
        <begin position="158"/>
        <end position="278"/>
    </location>
</feature>
<evidence type="ECO:0000259" key="10">
    <source>
        <dbReference type="PROSITE" id="PS51123"/>
    </source>
</evidence>
<dbReference type="InterPro" id="IPR036737">
    <property type="entry name" value="OmpA-like_sf"/>
</dbReference>
<evidence type="ECO:0000256" key="2">
    <source>
        <dbReference type="ARBA" id="ARBA00008914"/>
    </source>
</evidence>
<dbReference type="STRING" id="861298.SAMN04488136_104173"/>
<evidence type="ECO:0000313" key="11">
    <source>
        <dbReference type="EMBL" id="SDG90610.1"/>
    </source>
</evidence>
<dbReference type="PROSITE" id="PS51123">
    <property type="entry name" value="OMPA_2"/>
    <property type="match status" value="1"/>
</dbReference>
<reference evidence="11 12" key="1">
    <citation type="submission" date="2016-10" db="EMBL/GenBank/DDBJ databases">
        <authorList>
            <person name="de Groot N.N."/>
        </authorList>
    </citation>
    <scope>NUCLEOTIDE SEQUENCE [LARGE SCALE GENOMIC DNA]</scope>
    <source>
        <strain evidence="11 12">CGMCC 1.10228</strain>
    </source>
</reference>
<dbReference type="Pfam" id="PF00691">
    <property type="entry name" value="OmpA"/>
    <property type="match status" value="1"/>
</dbReference>
<sequence length="320" mass="35703">MQKQEHIVFKRSSKKHEEAHHGGAWKVAFADFMIALMALFLVLWIMQVVNKEERKAIMANMYSASVFDSSYGNPFDSNPSITPIDLASESSVQSRDDSTHVVTSFFDGDGDGPETNSLIPGKFDTQERLAALAKLIDDLMKQINAQGNVLVSVTPQGLRIVLQDDYKQHMFGRGGTEMTPFFEDLLMALAPVFQRVDNPIIISGHTDATPFSKEYSRRSNWDLSTNRANVARETLVEGGMPQDRVLQVTGMSDRALLNPDDPDGSENRRIELFVLTTPAADMLENLFGNQQDTELAKAKDKAEFNQPVIRQEPSEDPAVH</sequence>
<evidence type="ECO:0000256" key="1">
    <source>
        <dbReference type="ARBA" id="ARBA00004162"/>
    </source>
</evidence>
<evidence type="ECO:0000256" key="5">
    <source>
        <dbReference type="ARBA" id="ARBA00022989"/>
    </source>
</evidence>
<keyword evidence="12" id="KW-1185">Reference proteome</keyword>
<evidence type="ECO:0000256" key="3">
    <source>
        <dbReference type="ARBA" id="ARBA00022475"/>
    </source>
</evidence>
<evidence type="ECO:0000256" key="4">
    <source>
        <dbReference type="ARBA" id="ARBA00022692"/>
    </source>
</evidence>
<dbReference type="RefSeq" id="WP_093270460.1">
    <property type="nucleotide sequence ID" value="NZ_FNDD01000004.1"/>
</dbReference>